<accession>A0ABS5KK35</accession>
<sequence>MPTTAPDSRTTNVGPSQIPRGPLPSSGPVLPPDACVNFNLNDGRVACLSVPIGITEADAAFILAVVQAHITAVARRGR</sequence>
<proteinExistence type="predicted"/>
<feature type="compositionally biased region" description="Polar residues" evidence="1">
    <location>
        <begin position="1"/>
        <end position="15"/>
    </location>
</feature>
<evidence type="ECO:0000313" key="2">
    <source>
        <dbReference type="EMBL" id="MBS2545511.1"/>
    </source>
</evidence>
<dbReference type="RefSeq" id="WP_212007175.1">
    <property type="nucleotide sequence ID" value="NZ_JAAFYZ010000003.1"/>
</dbReference>
<evidence type="ECO:0000256" key="1">
    <source>
        <dbReference type="SAM" id="MobiDB-lite"/>
    </source>
</evidence>
<feature type="region of interest" description="Disordered" evidence="1">
    <location>
        <begin position="1"/>
        <end position="27"/>
    </location>
</feature>
<evidence type="ECO:0000313" key="3">
    <source>
        <dbReference type="Proteomes" id="UP000730482"/>
    </source>
</evidence>
<gene>
    <name evidence="2" type="ORF">KGQ19_01375</name>
</gene>
<comment type="caution">
    <text evidence="2">The sequence shown here is derived from an EMBL/GenBank/DDBJ whole genome shotgun (WGS) entry which is preliminary data.</text>
</comment>
<dbReference type="EMBL" id="JAAFYZ010000003">
    <property type="protein sequence ID" value="MBS2545511.1"/>
    <property type="molecule type" value="Genomic_DNA"/>
</dbReference>
<protein>
    <submittedName>
        <fullName evidence="2">Uncharacterized protein</fullName>
    </submittedName>
</protein>
<keyword evidence="3" id="KW-1185">Reference proteome</keyword>
<organism evidence="2 3">
    <name type="scientific">Catenulispora pinistramenti</name>
    <dbReference type="NCBI Taxonomy" id="2705254"/>
    <lineage>
        <taxon>Bacteria</taxon>
        <taxon>Bacillati</taxon>
        <taxon>Actinomycetota</taxon>
        <taxon>Actinomycetes</taxon>
        <taxon>Catenulisporales</taxon>
        <taxon>Catenulisporaceae</taxon>
        <taxon>Catenulispora</taxon>
    </lineage>
</organism>
<reference evidence="2 3" key="1">
    <citation type="submission" date="2020-02" db="EMBL/GenBank/DDBJ databases">
        <title>Acidophilic actinobacteria isolated from forest soil.</title>
        <authorList>
            <person name="Golinska P."/>
        </authorList>
    </citation>
    <scope>NUCLEOTIDE SEQUENCE [LARGE SCALE GENOMIC DNA]</scope>
    <source>
        <strain evidence="2 3">NL8</strain>
    </source>
</reference>
<dbReference type="Proteomes" id="UP000730482">
    <property type="component" value="Unassembled WGS sequence"/>
</dbReference>
<name>A0ABS5KK35_9ACTN</name>